<dbReference type="Pfam" id="PF00331">
    <property type="entry name" value="Glyco_hydro_10"/>
    <property type="match status" value="1"/>
</dbReference>
<dbReference type="SUPFAM" id="SSF51445">
    <property type="entry name" value="(Trans)glycosidases"/>
    <property type="match status" value="1"/>
</dbReference>
<evidence type="ECO:0000256" key="2">
    <source>
        <dbReference type="ARBA" id="ARBA00023277"/>
    </source>
</evidence>
<gene>
    <name evidence="5" type="ORF">SOCE26_061510</name>
</gene>
<keyword evidence="2" id="KW-0119">Carbohydrate metabolism</keyword>
<reference evidence="5 6" key="1">
    <citation type="submission" date="2015-09" db="EMBL/GenBank/DDBJ databases">
        <title>Sorangium comparison.</title>
        <authorList>
            <person name="Zaburannyi N."/>
            <person name="Bunk B."/>
            <person name="Overmann J."/>
            <person name="Mueller R."/>
        </authorList>
    </citation>
    <scope>NUCLEOTIDE SEQUENCE [LARGE SCALE GENOMIC DNA]</scope>
    <source>
        <strain evidence="5 6">So ce26</strain>
    </source>
</reference>
<keyword evidence="1" id="KW-0378">Hydrolase</keyword>
<proteinExistence type="predicted"/>
<name>A0A2L0EZF1_SORCE</name>
<dbReference type="InterPro" id="IPR001000">
    <property type="entry name" value="GH10_dom"/>
</dbReference>
<dbReference type="InterPro" id="IPR017853">
    <property type="entry name" value="GH"/>
</dbReference>
<evidence type="ECO:0000256" key="1">
    <source>
        <dbReference type="ARBA" id="ARBA00022801"/>
    </source>
</evidence>
<evidence type="ECO:0000259" key="4">
    <source>
        <dbReference type="Pfam" id="PF00331"/>
    </source>
</evidence>
<sequence>MRMTRLLGCLSASFVYITEYDIGLANDEEQRRVMESQFTMFWNHPEVKGITLWGYIVGSTWRANTGIQQPSGAMRPAMTWLMGFLGR</sequence>
<keyword evidence="3" id="KW-0624">Polysaccharide degradation</keyword>
<evidence type="ECO:0000313" key="6">
    <source>
        <dbReference type="Proteomes" id="UP000238348"/>
    </source>
</evidence>
<dbReference type="GO" id="GO:0004553">
    <property type="term" value="F:hydrolase activity, hydrolyzing O-glycosyl compounds"/>
    <property type="evidence" value="ECO:0007669"/>
    <property type="project" value="InterPro"/>
</dbReference>
<organism evidence="5 6">
    <name type="scientific">Sorangium cellulosum</name>
    <name type="common">Polyangium cellulosum</name>
    <dbReference type="NCBI Taxonomy" id="56"/>
    <lineage>
        <taxon>Bacteria</taxon>
        <taxon>Pseudomonadati</taxon>
        <taxon>Myxococcota</taxon>
        <taxon>Polyangia</taxon>
        <taxon>Polyangiales</taxon>
        <taxon>Polyangiaceae</taxon>
        <taxon>Sorangium</taxon>
    </lineage>
</organism>
<dbReference type="Proteomes" id="UP000238348">
    <property type="component" value="Chromosome"/>
</dbReference>
<protein>
    <recommendedName>
        <fullName evidence="4">GH10 domain-containing protein</fullName>
    </recommendedName>
</protein>
<accession>A0A2L0EZF1</accession>
<dbReference type="Gene3D" id="3.20.20.80">
    <property type="entry name" value="Glycosidases"/>
    <property type="match status" value="1"/>
</dbReference>
<dbReference type="GO" id="GO:0000272">
    <property type="term" value="P:polysaccharide catabolic process"/>
    <property type="evidence" value="ECO:0007669"/>
    <property type="project" value="UniProtKB-KW"/>
</dbReference>
<feature type="domain" description="GH10" evidence="4">
    <location>
        <begin position="15"/>
        <end position="69"/>
    </location>
</feature>
<dbReference type="EMBL" id="CP012673">
    <property type="protein sequence ID" value="AUX44684.1"/>
    <property type="molecule type" value="Genomic_DNA"/>
</dbReference>
<dbReference type="AlphaFoldDB" id="A0A2L0EZF1"/>
<evidence type="ECO:0000256" key="3">
    <source>
        <dbReference type="ARBA" id="ARBA00023326"/>
    </source>
</evidence>
<evidence type="ECO:0000313" key="5">
    <source>
        <dbReference type="EMBL" id="AUX44684.1"/>
    </source>
</evidence>